<dbReference type="EMBL" id="OU466860">
    <property type="protein sequence ID" value="CAH2059147.1"/>
    <property type="molecule type" value="Genomic_DNA"/>
</dbReference>
<gene>
    <name evidence="1" type="ORF">TAV2_LOCUS12421</name>
</gene>
<name>A0AAU9S6H1_THLAR</name>
<organism evidence="1 2">
    <name type="scientific">Thlaspi arvense</name>
    <name type="common">Field penny-cress</name>
    <dbReference type="NCBI Taxonomy" id="13288"/>
    <lineage>
        <taxon>Eukaryota</taxon>
        <taxon>Viridiplantae</taxon>
        <taxon>Streptophyta</taxon>
        <taxon>Embryophyta</taxon>
        <taxon>Tracheophyta</taxon>
        <taxon>Spermatophyta</taxon>
        <taxon>Magnoliopsida</taxon>
        <taxon>eudicotyledons</taxon>
        <taxon>Gunneridae</taxon>
        <taxon>Pentapetalae</taxon>
        <taxon>rosids</taxon>
        <taxon>malvids</taxon>
        <taxon>Brassicales</taxon>
        <taxon>Brassicaceae</taxon>
        <taxon>Thlaspideae</taxon>
        <taxon>Thlaspi</taxon>
    </lineage>
</organism>
<keyword evidence="2" id="KW-1185">Reference proteome</keyword>
<reference evidence="1 2" key="1">
    <citation type="submission" date="2022-03" db="EMBL/GenBank/DDBJ databases">
        <authorList>
            <person name="Nunn A."/>
            <person name="Chopra R."/>
            <person name="Nunn A."/>
            <person name="Contreras Garrido A."/>
        </authorList>
    </citation>
    <scope>NUCLEOTIDE SEQUENCE [LARGE SCALE GENOMIC DNA]</scope>
</reference>
<proteinExistence type="predicted"/>
<evidence type="ECO:0000313" key="2">
    <source>
        <dbReference type="Proteomes" id="UP000836841"/>
    </source>
</evidence>
<sequence>MQAENDAREGADFSAAKHCRMELLLQQSVGHAELAFKHCNLTHESLNSKQVADVSSLYSLTLLVITTSTIHGKLFLTA</sequence>
<dbReference type="Proteomes" id="UP000836841">
    <property type="component" value="Chromosome 4"/>
</dbReference>
<accession>A0AAU9S6H1</accession>
<protein>
    <submittedName>
        <fullName evidence="1">Uncharacterized protein</fullName>
    </submittedName>
</protein>
<dbReference type="AlphaFoldDB" id="A0AAU9S6H1"/>
<evidence type="ECO:0000313" key="1">
    <source>
        <dbReference type="EMBL" id="CAH2059147.1"/>
    </source>
</evidence>